<gene>
    <name evidence="3" type="ORF">ACFPL4_26465</name>
</gene>
<evidence type="ECO:0000313" key="4">
    <source>
        <dbReference type="Proteomes" id="UP001595908"/>
    </source>
</evidence>
<dbReference type="GeneID" id="31233792"/>
<reference evidence="4" key="1">
    <citation type="journal article" date="2019" name="Int. J. Syst. Evol. Microbiol.">
        <title>The Global Catalogue of Microorganisms (GCM) 10K type strain sequencing project: providing services to taxonomists for standard genome sequencing and annotation.</title>
        <authorList>
            <consortium name="The Broad Institute Genomics Platform"/>
            <consortium name="The Broad Institute Genome Sequencing Center for Infectious Disease"/>
            <person name="Wu L."/>
            <person name="Ma J."/>
        </authorList>
    </citation>
    <scope>NUCLEOTIDE SEQUENCE [LARGE SCALE GENOMIC DNA]</scope>
    <source>
        <strain evidence="4">ICMP 257</strain>
    </source>
</reference>
<keyword evidence="4" id="KW-1185">Reference proteome</keyword>
<dbReference type="RefSeq" id="WP_033300517.1">
    <property type="nucleotide sequence ID" value="NZ_JBFAGR010000036.1"/>
</dbReference>
<feature type="compositionally biased region" description="Polar residues" evidence="1">
    <location>
        <begin position="59"/>
        <end position="72"/>
    </location>
</feature>
<comment type="caution">
    <text evidence="3">The sequence shown here is derived from an EMBL/GenBank/DDBJ whole genome shotgun (WGS) entry which is preliminary data.</text>
</comment>
<feature type="region of interest" description="Disordered" evidence="1">
    <location>
        <begin position="48"/>
        <end position="72"/>
    </location>
</feature>
<protein>
    <submittedName>
        <fullName evidence="3">Uncharacterized protein</fullName>
    </submittedName>
</protein>
<name>A0ABV9VF18_STRAZ</name>
<evidence type="ECO:0000256" key="1">
    <source>
        <dbReference type="SAM" id="MobiDB-lite"/>
    </source>
</evidence>
<keyword evidence="2" id="KW-1133">Transmembrane helix</keyword>
<keyword evidence="2" id="KW-0812">Transmembrane</keyword>
<dbReference type="EMBL" id="JBHSJE010000008">
    <property type="protein sequence ID" value="MFC4981848.1"/>
    <property type="molecule type" value="Genomic_DNA"/>
</dbReference>
<accession>A0ABV9VF18</accession>
<feature type="compositionally biased region" description="Low complexity" evidence="1">
    <location>
        <begin position="48"/>
        <end position="58"/>
    </location>
</feature>
<feature type="transmembrane region" description="Helical" evidence="2">
    <location>
        <begin position="24"/>
        <end position="43"/>
    </location>
</feature>
<sequence>MLLLAATSVGGVIGGLVAQKQFTTALTVLTGCAAFGILTAVLLPTPAAPAKTRTPTETSASVDQTGEVQART</sequence>
<organism evidence="3 4">
    <name type="scientific">Streptomyces atroolivaceus</name>
    <dbReference type="NCBI Taxonomy" id="66869"/>
    <lineage>
        <taxon>Bacteria</taxon>
        <taxon>Bacillati</taxon>
        <taxon>Actinomycetota</taxon>
        <taxon>Actinomycetes</taxon>
        <taxon>Kitasatosporales</taxon>
        <taxon>Streptomycetaceae</taxon>
        <taxon>Streptomyces</taxon>
    </lineage>
</organism>
<keyword evidence="2" id="KW-0472">Membrane</keyword>
<evidence type="ECO:0000313" key="3">
    <source>
        <dbReference type="EMBL" id="MFC4981848.1"/>
    </source>
</evidence>
<evidence type="ECO:0000256" key="2">
    <source>
        <dbReference type="SAM" id="Phobius"/>
    </source>
</evidence>
<proteinExistence type="predicted"/>
<dbReference type="Proteomes" id="UP001595908">
    <property type="component" value="Unassembled WGS sequence"/>
</dbReference>